<reference evidence="6" key="1">
    <citation type="submission" date="2023-11" db="UniProtKB">
        <authorList>
            <consortium name="WormBaseParasite"/>
        </authorList>
    </citation>
    <scope>IDENTIFICATION</scope>
</reference>
<dbReference type="WBParaSite" id="SMTH1_57190.1">
    <property type="protein sequence ID" value="SMTH1_57190.1"/>
    <property type="gene ID" value="SMTH1_57190"/>
</dbReference>
<dbReference type="Proteomes" id="UP000050791">
    <property type="component" value="Unassembled WGS sequence"/>
</dbReference>
<accession>A0AA85BKJ6</accession>
<name>A0AA85BKJ6_9TREM</name>
<dbReference type="CDD" id="cd04301">
    <property type="entry name" value="NAT_SF"/>
    <property type="match status" value="1"/>
</dbReference>
<evidence type="ECO:0000313" key="5">
    <source>
        <dbReference type="Proteomes" id="UP000050791"/>
    </source>
</evidence>
<dbReference type="SUPFAM" id="SSF55729">
    <property type="entry name" value="Acyl-CoA N-acyltransferases (Nat)"/>
    <property type="match status" value="1"/>
</dbReference>
<dbReference type="PANTHER" id="PTHR45896:SF1">
    <property type="entry name" value="N-ALPHA-ACETYLTRANSFERASE 30"/>
    <property type="match status" value="1"/>
</dbReference>
<evidence type="ECO:0000256" key="3">
    <source>
        <dbReference type="ARBA" id="ARBA00024025"/>
    </source>
</evidence>
<feature type="domain" description="N-acetyltransferase" evidence="4">
    <location>
        <begin position="43"/>
        <end position="193"/>
    </location>
</feature>
<dbReference type="Gene3D" id="3.40.630.30">
    <property type="match status" value="1"/>
</dbReference>
<dbReference type="InterPro" id="IPR016181">
    <property type="entry name" value="Acyl_CoA_acyltransferase"/>
</dbReference>
<dbReference type="InterPro" id="IPR044542">
    <property type="entry name" value="NAA30-like"/>
</dbReference>
<dbReference type="PROSITE" id="PS51186">
    <property type="entry name" value="GNAT"/>
    <property type="match status" value="1"/>
</dbReference>
<organism evidence="5 6">
    <name type="scientific">Schistosoma mattheei</name>
    <dbReference type="NCBI Taxonomy" id="31246"/>
    <lineage>
        <taxon>Eukaryota</taxon>
        <taxon>Metazoa</taxon>
        <taxon>Spiralia</taxon>
        <taxon>Lophotrochozoa</taxon>
        <taxon>Platyhelminthes</taxon>
        <taxon>Trematoda</taxon>
        <taxon>Digenea</taxon>
        <taxon>Strigeidida</taxon>
        <taxon>Schistosomatoidea</taxon>
        <taxon>Schistosomatidae</taxon>
        <taxon>Schistosoma</taxon>
    </lineage>
</organism>
<comment type="similarity">
    <text evidence="3">Belongs to the acetyltransferase family. MAK3 subfamily.</text>
</comment>
<evidence type="ECO:0000256" key="1">
    <source>
        <dbReference type="ARBA" id="ARBA00022679"/>
    </source>
</evidence>
<dbReference type="InterPro" id="IPR000182">
    <property type="entry name" value="GNAT_dom"/>
</dbReference>
<dbReference type="GO" id="GO:0004596">
    <property type="term" value="F:protein-N-terminal amino-acid acetyltransferase activity"/>
    <property type="evidence" value="ECO:0007669"/>
    <property type="project" value="InterPro"/>
</dbReference>
<evidence type="ECO:0000256" key="2">
    <source>
        <dbReference type="ARBA" id="ARBA00023315"/>
    </source>
</evidence>
<dbReference type="AlphaFoldDB" id="A0AA85BKJ6"/>
<dbReference type="GO" id="GO:0031417">
    <property type="term" value="C:NatC complex"/>
    <property type="evidence" value="ECO:0007669"/>
    <property type="project" value="TreeGrafter"/>
</dbReference>
<dbReference type="PANTHER" id="PTHR45896">
    <property type="entry name" value="N-ALPHA-ACETYLTRANSFERASE 30"/>
    <property type="match status" value="1"/>
</dbReference>
<proteinExistence type="inferred from homology"/>
<evidence type="ECO:0000313" key="6">
    <source>
        <dbReference type="WBParaSite" id="SMTH1_57190.1"/>
    </source>
</evidence>
<evidence type="ECO:0000259" key="4">
    <source>
        <dbReference type="PROSITE" id="PS51186"/>
    </source>
</evidence>
<dbReference type="Pfam" id="PF00583">
    <property type="entry name" value="Acetyltransf_1"/>
    <property type="match status" value="1"/>
</dbReference>
<sequence>MSDDVKLSTELNKIVLSEKCQSEKKYFSVQPIEPLFKDMQNGITFRQYIGESDLNSIIHLIANDLSEPYSIYTYRYFIYNWPKLCLLAVSEDGNCVGTIVCKMEGDIGTVRKGYIAMLAVEENHRRIGIGSRLAQLAIELMIQDRCDEISLEAEVDNKAALSLYEQLGFYRDKRLLRYYLNGRDAFRLKLWLTPRMTNGLL</sequence>
<keyword evidence="2" id="KW-0012">Acyltransferase</keyword>
<keyword evidence="1" id="KW-0808">Transferase</keyword>
<protein>
    <submittedName>
        <fullName evidence="6">N-acetyltransferase domain-containing protein</fullName>
    </submittedName>
</protein>